<dbReference type="KEGG" id="dmm:dnm_089960"/>
<protein>
    <submittedName>
        <fullName evidence="1">Uncharacterized protein</fullName>
    </submittedName>
</protein>
<dbReference type="AlphaFoldDB" id="A0A975BWE6"/>
<evidence type="ECO:0000313" key="1">
    <source>
        <dbReference type="EMBL" id="QTA92903.1"/>
    </source>
</evidence>
<name>A0A975BWE6_9BACT</name>
<reference evidence="1" key="1">
    <citation type="journal article" date="2021" name="Microb. Physiol.">
        <title>Proteogenomic Insights into the Physiology of Marine, Sulfate-Reducing, Filamentous Desulfonema limicola and Desulfonema magnum.</title>
        <authorList>
            <person name="Schnaars V."/>
            <person name="Wohlbrand L."/>
            <person name="Scheve S."/>
            <person name="Hinrichs C."/>
            <person name="Reinhardt R."/>
            <person name="Rabus R."/>
        </authorList>
    </citation>
    <scope>NUCLEOTIDE SEQUENCE</scope>
    <source>
        <strain evidence="1">4be13</strain>
    </source>
</reference>
<dbReference type="EMBL" id="CP061800">
    <property type="protein sequence ID" value="QTA92903.1"/>
    <property type="molecule type" value="Genomic_DNA"/>
</dbReference>
<proteinExistence type="predicted"/>
<organism evidence="1 2">
    <name type="scientific">Desulfonema magnum</name>
    <dbReference type="NCBI Taxonomy" id="45655"/>
    <lineage>
        <taxon>Bacteria</taxon>
        <taxon>Pseudomonadati</taxon>
        <taxon>Thermodesulfobacteriota</taxon>
        <taxon>Desulfobacteria</taxon>
        <taxon>Desulfobacterales</taxon>
        <taxon>Desulfococcaceae</taxon>
        <taxon>Desulfonema</taxon>
    </lineage>
</organism>
<evidence type="ECO:0000313" key="2">
    <source>
        <dbReference type="Proteomes" id="UP000663722"/>
    </source>
</evidence>
<keyword evidence="2" id="KW-1185">Reference proteome</keyword>
<sequence>MFYIILFSLYLYIYEKKFFHKYKKNIAQMVFVLTKNS</sequence>
<gene>
    <name evidence="1" type="ORF">dnm_089960</name>
</gene>
<dbReference type="Proteomes" id="UP000663722">
    <property type="component" value="Chromosome"/>
</dbReference>
<accession>A0A975BWE6</accession>